<feature type="domain" description="C2H2-type" evidence="9">
    <location>
        <begin position="440"/>
        <end position="467"/>
    </location>
</feature>
<dbReference type="SUPFAM" id="SSF57667">
    <property type="entry name" value="beta-beta-alpha zinc fingers"/>
    <property type="match status" value="6"/>
</dbReference>
<dbReference type="EMBL" id="OU893354">
    <property type="protein sequence ID" value="CAG9790685.1"/>
    <property type="molecule type" value="Genomic_DNA"/>
</dbReference>
<evidence type="ECO:0000259" key="9">
    <source>
        <dbReference type="PROSITE" id="PS50157"/>
    </source>
</evidence>
<dbReference type="OrthoDB" id="427030at2759"/>
<evidence type="ECO:0000256" key="4">
    <source>
        <dbReference type="ARBA" id="ARBA00022833"/>
    </source>
</evidence>
<keyword evidence="1 8" id="KW-0479">Metal-binding</keyword>
<feature type="domain" description="C2H2-type" evidence="9">
    <location>
        <begin position="300"/>
        <end position="323"/>
    </location>
</feature>
<name>A0A9N9R7A3_9NEOP</name>
<protein>
    <submittedName>
        <fullName evidence="11">Uncharacterized protein</fullName>
    </submittedName>
</protein>
<dbReference type="InterPro" id="IPR050527">
    <property type="entry name" value="Snail/Krueppel_Znf"/>
</dbReference>
<dbReference type="InterPro" id="IPR036236">
    <property type="entry name" value="Znf_C2H2_sf"/>
</dbReference>
<gene>
    <name evidence="11" type="ORF">DIATSA_LOCUS8347</name>
</gene>
<evidence type="ECO:0000256" key="2">
    <source>
        <dbReference type="ARBA" id="ARBA00022737"/>
    </source>
</evidence>
<dbReference type="InterPro" id="IPR012934">
    <property type="entry name" value="Znf_AD"/>
</dbReference>
<feature type="domain" description="ZAD" evidence="10">
    <location>
        <begin position="51"/>
        <end position="121"/>
    </location>
</feature>
<dbReference type="PROSITE" id="PS00028">
    <property type="entry name" value="ZINC_FINGER_C2H2_1"/>
    <property type="match status" value="10"/>
</dbReference>
<feature type="binding site" evidence="8">
    <location>
        <position position="53"/>
    </location>
    <ligand>
        <name>Zn(2+)</name>
        <dbReference type="ChEBI" id="CHEBI:29105"/>
    </ligand>
</feature>
<accession>A0A9N9R7A3</accession>
<feature type="domain" description="C2H2-type" evidence="9">
    <location>
        <begin position="411"/>
        <end position="436"/>
    </location>
</feature>
<feature type="binding site" evidence="8">
    <location>
        <position position="56"/>
    </location>
    <ligand>
        <name>Zn(2+)</name>
        <dbReference type="ChEBI" id="CHEBI:29105"/>
    </ligand>
</feature>
<dbReference type="GO" id="GO:0005634">
    <property type="term" value="C:nucleus"/>
    <property type="evidence" value="ECO:0007669"/>
    <property type="project" value="UniProtKB-SubCell"/>
</dbReference>
<dbReference type="Pfam" id="PF12874">
    <property type="entry name" value="zf-met"/>
    <property type="match status" value="1"/>
</dbReference>
<reference evidence="11" key="1">
    <citation type="submission" date="2021-12" db="EMBL/GenBank/DDBJ databases">
        <authorList>
            <person name="King R."/>
        </authorList>
    </citation>
    <scope>NUCLEOTIDE SEQUENCE</scope>
</reference>
<feature type="binding site" evidence="8">
    <location>
        <position position="94"/>
    </location>
    <ligand>
        <name>Zn(2+)</name>
        <dbReference type="ChEBI" id="CHEBI:29105"/>
    </ligand>
</feature>
<dbReference type="Pfam" id="PF00096">
    <property type="entry name" value="zf-C2H2"/>
    <property type="match status" value="3"/>
</dbReference>
<dbReference type="AlphaFoldDB" id="A0A9N9R7A3"/>
<keyword evidence="12" id="KW-1185">Reference proteome</keyword>
<sequence>MKPVRSTFAYTEPKEDVEDYSTEVNSESTVYTVNEQQEGNFIVRQLKTELLACRCCLATEVKLYDLEKANLKDAIEDFVGCKISDSDNDRMFICACCATLLMKCIEFRERCRRADALVQKLRSVDMLKTNFVKSIDRPYYNLNMNLSISDPILMGSEEFDEEMTSEGVNVKVEGEECVETEMEDVPMEMKQEQVEDNVIEDNVIEDNVMEESDGVLYEADMQEVDCQEDADEQEDDENCDDVDDGEYAVEYLDFSQSRSMFRPDVYEKEYNMEVTCLTPEQQELEVQSRKLSSNYLKSNHRCELCGKGFLSDEKLVNHYNSMHHPDIGDHVCALCTARFNNKTKLSCHMFNHKYRFQCKLCNFNTTRRWTAKSHHFIHQGIRFECEQCSKIFNRKTSYLSHLRIHHPNEEVWCRYCGESFISDSGLRTHRRLMHTNVIEFICAKCGEAFLNSEALAVHNNGECSEFPCARCGESFNDEKLSKVHVLARHSKSLGILRKCEVCNKLFKNPSALKRHYEVTSGVCLELSPCPQCGDSFESEELLQMHVIGNHEKVEVPCQSCNRTFASGREYSIHYQRAHVPKKSRRLTSLRRWGVVVGEEGVVIAPQGEDDQNAAAQPLAHGAVVCEICGKTCANIVHLKHHQRTHSGEKPYECTVCCKRFAMPTLLKEHMRVHTGERPHVCSYCSKTFKSKSAVNRHTLTHTGERKHICQICNKDFLTSSDVKTHIKTVHMKITGPPRIRRPKIQSA</sequence>
<dbReference type="FunFam" id="3.30.160.60:FF:001049">
    <property type="entry name" value="zinc finger protein 319"/>
    <property type="match status" value="1"/>
</dbReference>
<keyword evidence="2" id="KW-0677">Repeat</keyword>
<dbReference type="SUPFAM" id="SSF57716">
    <property type="entry name" value="Glucocorticoid receptor-like (DNA-binding domain)"/>
    <property type="match status" value="1"/>
</dbReference>
<evidence type="ECO:0000256" key="8">
    <source>
        <dbReference type="PROSITE-ProRule" id="PRU01263"/>
    </source>
</evidence>
<feature type="domain" description="C2H2-type" evidence="9">
    <location>
        <begin position="497"/>
        <end position="521"/>
    </location>
</feature>
<reference evidence="11" key="2">
    <citation type="submission" date="2022-10" db="EMBL/GenBank/DDBJ databases">
        <authorList>
            <consortium name="ENA_rothamsted_submissions"/>
            <consortium name="culmorum"/>
            <person name="King R."/>
        </authorList>
    </citation>
    <scope>NUCLEOTIDE SEQUENCE</scope>
</reference>
<dbReference type="Gene3D" id="3.40.1800.20">
    <property type="match status" value="1"/>
</dbReference>
<dbReference type="Pfam" id="PF07776">
    <property type="entry name" value="zf-AD"/>
    <property type="match status" value="1"/>
</dbReference>
<feature type="binding site" evidence="8">
    <location>
        <position position="97"/>
    </location>
    <ligand>
        <name>Zn(2+)</name>
        <dbReference type="ChEBI" id="CHEBI:29105"/>
    </ligand>
</feature>
<keyword evidence="5" id="KW-0539">Nucleus</keyword>
<dbReference type="InterPro" id="IPR013087">
    <property type="entry name" value="Znf_C2H2_type"/>
</dbReference>
<evidence type="ECO:0000313" key="11">
    <source>
        <dbReference type="EMBL" id="CAG9790685.1"/>
    </source>
</evidence>
<proteinExistence type="inferred from homology"/>
<dbReference type="PANTHER" id="PTHR24388">
    <property type="entry name" value="ZINC FINGER PROTEIN"/>
    <property type="match status" value="1"/>
</dbReference>
<feature type="domain" description="C2H2-type" evidence="9">
    <location>
        <begin position="679"/>
        <end position="706"/>
    </location>
</feature>
<dbReference type="PROSITE" id="PS51915">
    <property type="entry name" value="ZAD"/>
    <property type="match status" value="1"/>
</dbReference>
<evidence type="ECO:0000259" key="10">
    <source>
        <dbReference type="PROSITE" id="PS51915"/>
    </source>
</evidence>
<dbReference type="GO" id="GO:0008270">
    <property type="term" value="F:zinc ion binding"/>
    <property type="evidence" value="ECO:0007669"/>
    <property type="project" value="UniProtKB-UniRule"/>
</dbReference>
<feature type="domain" description="C2H2-type" evidence="9">
    <location>
        <begin position="555"/>
        <end position="583"/>
    </location>
</feature>
<feature type="domain" description="C2H2-type" evidence="9">
    <location>
        <begin position="707"/>
        <end position="730"/>
    </location>
</feature>
<keyword evidence="3 7" id="KW-0863">Zinc-finger</keyword>
<organism evidence="11 12">
    <name type="scientific">Diatraea saccharalis</name>
    <name type="common">sugarcane borer</name>
    <dbReference type="NCBI Taxonomy" id="40085"/>
    <lineage>
        <taxon>Eukaryota</taxon>
        <taxon>Metazoa</taxon>
        <taxon>Ecdysozoa</taxon>
        <taxon>Arthropoda</taxon>
        <taxon>Hexapoda</taxon>
        <taxon>Insecta</taxon>
        <taxon>Pterygota</taxon>
        <taxon>Neoptera</taxon>
        <taxon>Endopterygota</taxon>
        <taxon>Lepidoptera</taxon>
        <taxon>Glossata</taxon>
        <taxon>Ditrysia</taxon>
        <taxon>Pyraloidea</taxon>
        <taxon>Crambidae</taxon>
        <taxon>Crambinae</taxon>
        <taxon>Diatraea</taxon>
    </lineage>
</organism>
<feature type="domain" description="C2H2-type" evidence="9">
    <location>
        <begin position="383"/>
        <end position="410"/>
    </location>
</feature>
<dbReference type="Proteomes" id="UP001153714">
    <property type="component" value="Chromosome 23"/>
</dbReference>
<evidence type="ECO:0000256" key="5">
    <source>
        <dbReference type="ARBA" id="ARBA00023242"/>
    </source>
</evidence>
<dbReference type="FunFam" id="3.30.160.60:FF:002343">
    <property type="entry name" value="Zinc finger protein 33A"/>
    <property type="match status" value="1"/>
</dbReference>
<dbReference type="PANTHER" id="PTHR24388:SF104">
    <property type="entry name" value="AT-RICH BINDING PROTEIN-RELATED"/>
    <property type="match status" value="1"/>
</dbReference>
<evidence type="ECO:0000313" key="12">
    <source>
        <dbReference type="Proteomes" id="UP001153714"/>
    </source>
</evidence>
<feature type="domain" description="C2H2-type" evidence="9">
    <location>
        <begin position="651"/>
        <end position="678"/>
    </location>
</feature>
<evidence type="ECO:0000256" key="3">
    <source>
        <dbReference type="ARBA" id="ARBA00022771"/>
    </source>
</evidence>
<dbReference type="GO" id="GO:0000981">
    <property type="term" value="F:DNA-binding transcription factor activity, RNA polymerase II-specific"/>
    <property type="evidence" value="ECO:0007669"/>
    <property type="project" value="TreeGrafter"/>
</dbReference>
<dbReference type="Gene3D" id="3.30.160.60">
    <property type="entry name" value="Classic Zinc Finger"/>
    <property type="match status" value="9"/>
</dbReference>
<evidence type="ECO:0000256" key="7">
    <source>
        <dbReference type="PROSITE-ProRule" id="PRU00042"/>
    </source>
</evidence>
<dbReference type="GO" id="GO:0000978">
    <property type="term" value="F:RNA polymerase II cis-regulatory region sequence-specific DNA binding"/>
    <property type="evidence" value="ECO:0007669"/>
    <property type="project" value="TreeGrafter"/>
</dbReference>
<dbReference type="PROSITE" id="PS50157">
    <property type="entry name" value="ZINC_FINGER_C2H2_2"/>
    <property type="match status" value="10"/>
</dbReference>
<dbReference type="Pfam" id="PF13913">
    <property type="entry name" value="zf-C2HC_2"/>
    <property type="match status" value="1"/>
</dbReference>
<dbReference type="SMART" id="SM00868">
    <property type="entry name" value="zf-AD"/>
    <property type="match status" value="2"/>
</dbReference>
<comment type="similarity">
    <text evidence="6">Belongs to the snail C2H2-type zinc-finger protein family.</text>
</comment>
<feature type="domain" description="C2H2-type" evidence="9">
    <location>
        <begin position="623"/>
        <end position="650"/>
    </location>
</feature>
<dbReference type="SMART" id="SM00355">
    <property type="entry name" value="ZnF_C2H2"/>
    <property type="match status" value="14"/>
</dbReference>
<keyword evidence="4 8" id="KW-0862">Zinc</keyword>
<evidence type="ECO:0000256" key="6">
    <source>
        <dbReference type="ARBA" id="ARBA00037948"/>
    </source>
</evidence>
<evidence type="ECO:0000256" key="1">
    <source>
        <dbReference type="ARBA" id="ARBA00022723"/>
    </source>
</evidence>